<dbReference type="AlphaFoldDB" id="A0A4R6TRW5"/>
<accession>A0A4R6TRW5</accession>
<name>A0A4R6TRW5_9FLAO</name>
<dbReference type="EMBL" id="SNYI01000001">
    <property type="protein sequence ID" value="TDQ33306.1"/>
    <property type="molecule type" value="Genomic_DNA"/>
</dbReference>
<reference evidence="2 3" key="1">
    <citation type="submission" date="2019-03" db="EMBL/GenBank/DDBJ databases">
        <title>Genomic Encyclopedia of Archaeal and Bacterial Type Strains, Phase II (KMG-II): from individual species to whole genera.</title>
        <authorList>
            <person name="Goeker M."/>
        </authorList>
    </citation>
    <scope>NUCLEOTIDE SEQUENCE [LARGE SCALE GENOMIC DNA]</scope>
    <source>
        <strain evidence="2 3">DSM 18435</strain>
    </source>
</reference>
<feature type="chain" id="PRO_5020861557" description="Long-subunit fatty acid transport protein" evidence="1">
    <location>
        <begin position="20"/>
        <end position="421"/>
    </location>
</feature>
<gene>
    <name evidence="2" type="ORF">CLV82_1145</name>
</gene>
<dbReference type="Proteomes" id="UP000295468">
    <property type="component" value="Unassembled WGS sequence"/>
</dbReference>
<sequence length="421" mass="46758">MVKKIVTAILCFALYGVCAQDGTVSPYSYFGIGDLRSPATVDNQMMGRLGMYTDSIHVNFQNPAAYGKLRRTTYTAGLSHSEMRIESFTDQESTSVTNLDYIAIGIPLAPKWGAGFGLQPYSSVGYNLIGSSVNGNGAEVTNRFSGEGGLNKVYLSLGYELLKDLHLGATVNFNFGKLENRREQTVEDVQYGTLDVRESRVNGYDFNYGATYSPKITDKLTLYTSLRVNTQANLVSDNDQRIGSFSSTTGREIEIFDIDLAARGLDRTEIKVPTATTLGLGVGEDLHWFVGAEYTLQPMSDFRNEFVQLEEAVYQDATSFSLGGFYIPDYTSFNNVLNRITYRAGLRMNNSGLVIRDKEIKDFGITFGLGIPLGFQFSNLNLGFEVGRRGTTVADLIEETYFKVNVGLSLSDRWFRKRQID</sequence>
<evidence type="ECO:0000256" key="1">
    <source>
        <dbReference type="SAM" id="SignalP"/>
    </source>
</evidence>
<keyword evidence="1" id="KW-0732">Signal</keyword>
<dbReference type="Gene3D" id="2.40.160.60">
    <property type="entry name" value="Outer membrane protein transport protein (OMPP1/FadL/TodX)"/>
    <property type="match status" value="1"/>
</dbReference>
<dbReference type="RefSeq" id="WP_133643305.1">
    <property type="nucleotide sequence ID" value="NZ_SNYI01000001.1"/>
</dbReference>
<keyword evidence="3" id="KW-1185">Reference proteome</keyword>
<evidence type="ECO:0000313" key="2">
    <source>
        <dbReference type="EMBL" id="TDQ33306.1"/>
    </source>
</evidence>
<comment type="caution">
    <text evidence="2">The sequence shown here is derived from an EMBL/GenBank/DDBJ whole genome shotgun (WGS) entry which is preliminary data.</text>
</comment>
<proteinExistence type="predicted"/>
<protein>
    <recommendedName>
        <fullName evidence="4">Long-subunit fatty acid transport protein</fullName>
    </recommendedName>
</protein>
<feature type="signal peptide" evidence="1">
    <location>
        <begin position="1"/>
        <end position="19"/>
    </location>
</feature>
<dbReference type="SUPFAM" id="SSF56935">
    <property type="entry name" value="Porins"/>
    <property type="match status" value="1"/>
</dbReference>
<organism evidence="2 3">
    <name type="scientific">Zeaxanthinibacter enoshimensis</name>
    <dbReference type="NCBI Taxonomy" id="392009"/>
    <lineage>
        <taxon>Bacteria</taxon>
        <taxon>Pseudomonadati</taxon>
        <taxon>Bacteroidota</taxon>
        <taxon>Flavobacteriia</taxon>
        <taxon>Flavobacteriales</taxon>
        <taxon>Flavobacteriaceae</taxon>
        <taxon>Zeaxanthinibacter</taxon>
    </lineage>
</organism>
<dbReference type="OrthoDB" id="1491239at2"/>
<evidence type="ECO:0008006" key="4">
    <source>
        <dbReference type="Google" id="ProtNLM"/>
    </source>
</evidence>
<evidence type="ECO:0000313" key="3">
    <source>
        <dbReference type="Proteomes" id="UP000295468"/>
    </source>
</evidence>